<evidence type="ECO:0000313" key="2">
    <source>
        <dbReference type="Proteomes" id="UP000184275"/>
    </source>
</evidence>
<organism evidence="1 2">
    <name type="scientific">Fibrobacter intestinalis</name>
    <dbReference type="NCBI Taxonomy" id="28122"/>
    <lineage>
        <taxon>Bacteria</taxon>
        <taxon>Pseudomonadati</taxon>
        <taxon>Fibrobacterota</taxon>
        <taxon>Fibrobacteria</taxon>
        <taxon>Fibrobacterales</taxon>
        <taxon>Fibrobacteraceae</taxon>
        <taxon>Fibrobacter</taxon>
    </lineage>
</organism>
<dbReference type="GO" id="GO:0009360">
    <property type="term" value="C:DNA polymerase III complex"/>
    <property type="evidence" value="ECO:0007669"/>
    <property type="project" value="TreeGrafter"/>
</dbReference>
<dbReference type="InterPro" id="IPR027417">
    <property type="entry name" value="P-loop_NTPase"/>
</dbReference>
<sequence>MVEEKMTKFCLHGPESQKAARKRLENAYAAGRFPQALLIEGDRGIGKKALAIEVARMLSCTNSEQVPCGICPGCSLASNPGNTHGWIIPLETAEANAKSATDVSENSKAKTVEDIKAGYIAKIFENPYSVSYVSGIAQIAVEQIRGMTSQFSLTSENSRVVIVAEADRMNESAANALLKTLEEVPPNTYFILTSSAPGRLLQTIRSRCNSLCLPSLSLAETEEISRTVTGESLSPDALGMALGSPGMAMYYNSDIAENETRAFQFLKDSAAGNYSDLFFDLDKYFARDASAVDSAIVMLDFVEFLVGDALRLLVGEACRLPDQRQNLETLDLGRFGSVALEKAILEIVSASEKIANRKNSVIVALQTLSIGLFEGYKK</sequence>
<dbReference type="GO" id="GO:0006261">
    <property type="term" value="P:DNA-templated DNA replication"/>
    <property type="evidence" value="ECO:0007669"/>
    <property type="project" value="TreeGrafter"/>
</dbReference>
<gene>
    <name evidence="1" type="ORF">SAMN05720469_1466</name>
</gene>
<dbReference type="SUPFAM" id="SSF52540">
    <property type="entry name" value="P-loop containing nucleoside triphosphate hydrolases"/>
    <property type="match status" value="1"/>
</dbReference>
<protein>
    <submittedName>
        <fullName evidence="1">DNA polymerase-3 subunit delta</fullName>
    </submittedName>
</protein>
<dbReference type="PANTHER" id="PTHR11669">
    <property type="entry name" value="REPLICATION FACTOR C / DNA POLYMERASE III GAMMA-TAU SUBUNIT"/>
    <property type="match status" value="1"/>
</dbReference>
<dbReference type="AlphaFoldDB" id="A0A1M6YPM7"/>
<dbReference type="Gene3D" id="3.40.50.300">
    <property type="entry name" value="P-loop containing nucleotide triphosphate hydrolases"/>
    <property type="match status" value="1"/>
</dbReference>
<dbReference type="Proteomes" id="UP000184275">
    <property type="component" value="Unassembled WGS sequence"/>
</dbReference>
<keyword evidence="2" id="KW-1185">Reference proteome</keyword>
<name>A0A1M6YPM7_9BACT</name>
<accession>A0A1M6YPM7</accession>
<proteinExistence type="predicted"/>
<dbReference type="PANTHER" id="PTHR11669:SF8">
    <property type="entry name" value="DNA POLYMERASE III SUBUNIT DELTA"/>
    <property type="match status" value="1"/>
</dbReference>
<reference evidence="2" key="1">
    <citation type="submission" date="2016-11" db="EMBL/GenBank/DDBJ databases">
        <authorList>
            <person name="Varghese N."/>
            <person name="Submissions S."/>
        </authorList>
    </citation>
    <scope>NUCLEOTIDE SEQUENCE [LARGE SCALE GENOMIC DNA]</scope>
    <source>
        <strain evidence="2">UWOS</strain>
    </source>
</reference>
<evidence type="ECO:0000313" key="1">
    <source>
        <dbReference type="EMBL" id="SHL20100.1"/>
    </source>
</evidence>
<dbReference type="EMBL" id="FRAW01000046">
    <property type="protein sequence ID" value="SHL20100.1"/>
    <property type="molecule type" value="Genomic_DNA"/>
</dbReference>
<dbReference type="Pfam" id="PF13177">
    <property type="entry name" value="DNA_pol3_delta2"/>
    <property type="match status" value="1"/>
</dbReference>
<dbReference type="InterPro" id="IPR050238">
    <property type="entry name" value="DNA_Rep/Repair_Clamp_Loader"/>
</dbReference>